<evidence type="ECO:0000313" key="2">
    <source>
        <dbReference type="EMBL" id="CAD7703223.1"/>
    </source>
</evidence>
<comment type="caution">
    <text evidence="2">The sequence shown here is derived from an EMBL/GenBank/DDBJ whole genome shotgun (WGS) entry which is preliminary data.</text>
</comment>
<feature type="coiled-coil region" evidence="1">
    <location>
        <begin position="42"/>
        <end position="244"/>
    </location>
</feature>
<dbReference type="SUPFAM" id="SSF57997">
    <property type="entry name" value="Tropomyosin"/>
    <property type="match status" value="1"/>
</dbReference>
<dbReference type="Gene3D" id="1.20.5.170">
    <property type="match status" value="1"/>
</dbReference>
<sequence>MAMLQVKLGAALEDRESALKRVGLERDVAMAKGELGGAVAGKEEADRQIEISEVEMRKLRGDLSRALGKNEAYEQRCEELEAELKEHRDELMMAKKNAMRIGTQGRKMEAERRALEARLAASEERAEASAAACSQCEEKLRAAEASARRMERELKTECERHGRDGADLLAANQEIEALRKENDRVVEECRDLRHFEAGRNKTIFEQKTANARLVVQLGQAKSAIEKLQEELRVAKRGEKEMQAVLHALRRDVKSCGWEPAKMDALLKQTKEEFNMDYARAKNERLEKERAQMKQEIKVLKGELTKAKGVQA</sequence>
<evidence type="ECO:0000256" key="1">
    <source>
        <dbReference type="SAM" id="Coils"/>
    </source>
</evidence>
<accession>A0A8S1JAU2</accession>
<organism evidence="2 3">
    <name type="scientific">Ostreobium quekettii</name>
    <dbReference type="NCBI Taxonomy" id="121088"/>
    <lineage>
        <taxon>Eukaryota</taxon>
        <taxon>Viridiplantae</taxon>
        <taxon>Chlorophyta</taxon>
        <taxon>core chlorophytes</taxon>
        <taxon>Ulvophyceae</taxon>
        <taxon>TCBD clade</taxon>
        <taxon>Bryopsidales</taxon>
        <taxon>Ostreobineae</taxon>
        <taxon>Ostreobiaceae</taxon>
        <taxon>Ostreobium</taxon>
    </lineage>
</organism>
<reference evidence="2" key="1">
    <citation type="submission" date="2020-12" db="EMBL/GenBank/DDBJ databases">
        <authorList>
            <person name="Iha C."/>
        </authorList>
    </citation>
    <scope>NUCLEOTIDE SEQUENCE</scope>
</reference>
<evidence type="ECO:0000313" key="3">
    <source>
        <dbReference type="Proteomes" id="UP000708148"/>
    </source>
</evidence>
<keyword evidence="3" id="KW-1185">Reference proteome</keyword>
<keyword evidence="1" id="KW-0175">Coiled coil</keyword>
<gene>
    <name evidence="2" type="ORF">OSTQU699_LOCUS8580</name>
</gene>
<feature type="coiled-coil region" evidence="1">
    <location>
        <begin position="270"/>
        <end position="309"/>
    </location>
</feature>
<dbReference type="EMBL" id="CAJHUC010002124">
    <property type="protein sequence ID" value="CAD7703223.1"/>
    <property type="molecule type" value="Genomic_DNA"/>
</dbReference>
<name>A0A8S1JAU2_9CHLO</name>
<protein>
    <submittedName>
        <fullName evidence="2">Uncharacterized protein</fullName>
    </submittedName>
</protein>
<dbReference type="AlphaFoldDB" id="A0A8S1JAU2"/>
<proteinExistence type="predicted"/>
<dbReference type="Proteomes" id="UP000708148">
    <property type="component" value="Unassembled WGS sequence"/>
</dbReference>